<evidence type="ECO:0000313" key="4">
    <source>
        <dbReference type="Proteomes" id="UP001492380"/>
    </source>
</evidence>
<protein>
    <submittedName>
        <fullName evidence="3">Pyridoxamine phosphate oxidase</fullName>
    </submittedName>
</protein>
<dbReference type="Gene3D" id="2.30.110.10">
    <property type="entry name" value="Electron Transport, Fmn-binding Protein, Chain A"/>
    <property type="match status" value="1"/>
</dbReference>
<evidence type="ECO:0000256" key="1">
    <source>
        <dbReference type="SAM" id="MobiDB-lite"/>
    </source>
</evidence>
<sequence length="236" mass="25075">MPEVPVSSSNAPQTSSTLPEEVVQCLQNARFLHLATSSTDAMPHISLMNYTYLPSSPYSASAQIIMTTPPGTQKTANLLQNPRVSLLVHDWVSTRPPTLTSGRASSPPPAASRSSLATLLLGMNTAALSRISATINGTAHFVAHGSEEEKWLKARHLENNTFGSELDDGEDDVFGTSPAESSGDGGRGRWVEGDEVRVISVCVEDVRISDYKGRVTDWKITGATNATGNGALPNGI</sequence>
<feature type="region of interest" description="Disordered" evidence="1">
    <location>
        <begin position="162"/>
        <end position="189"/>
    </location>
</feature>
<keyword evidence="4" id="KW-1185">Reference proteome</keyword>
<dbReference type="PANTHER" id="PTHR28040:SF1">
    <property type="entry name" value="PYRIDOXAMINE 5'-PHOSPHATE OXIDASE YLR456W HOMOLOG-RELATED"/>
    <property type="match status" value="1"/>
</dbReference>
<dbReference type="PANTHER" id="PTHR28040">
    <property type="entry name" value="PYRIDOXAMINE 5'-PHOSPHATE OXIDASE YLR456W HOMOLOG-RELATED"/>
    <property type="match status" value="1"/>
</dbReference>
<name>A0ABR1YJE4_9PEZI</name>
<dbReference type="InterPro" id="IPR012349">
    <property type="entry name" value="Split_barrel_FMN-bd"/>
</dbReference>
<proteinExistence type="predicted"/>
<dbReference type="Proteomes" id="UP001492380">
    <property type="component" value="Unassembled WGS sequence"/>
</dbReference>
<reference evidence="3 4" key="1">
    <citation type="submission" date="2024-04" db="EMBL/GenBank/DDBJ databases">
        <title>Phyllosticta paracitricarpa is synonymous to the EU quarantine fungus P. citricarpa based on phylogenomic analyses.</title>
        <authorList>
            <consortium name="Lawrence Berkeley National Laboratory"/>
            <person name="Van Ingen-Buijs V.A."/>
            <person name="Van Westerhoven A.C."/>
            <person name="Haridas S."/>
            <person name="Skiadas P."/>
            <person name="Martin F."/>
            <person name="Groenewald J.Z."/>
            <person name="Crous P.W."/>
            <person name="Seidl M.F."/>
        </authorList>
    </citation>
    <scope>NUCLEOTIDE SEQUENCE [LARGE SCALE GENOMIC DNA]</scope>
    <source>
        <strain evidence="3 4">CBS 123374</strain>
    </source>
</reference>
<dbReference type="EMBL" id="JBBWRZ010000008">
    <property type="protein sequence ID" value="KAK8230422.1"/>
    <property type="molecule type" value="Genomic_DNA"/>
</dbReference>
<feature type="domain" description="Pyridoxamine 5'-phosphate oxidase N-terminal" evidence="2">
    <location>
        <begin position="18"/>
        <end position="156"/>
    </location>
</feature>
<gene>
    <name evidence="3" type="ORF">HDK90DRAFT_321087</name>
</gene>
<dbReference type="SUPFAM" id="SSF50475">
    <property type="entry name" value="FMN-binding split barrel"/>
    <property type="match status" value="1"/>
</dbReference>
<evidence type="ECO:0000259" key="2">
    <source>
        <dbReference type="Pfam" id="PF01243"/>
    </source>
</evidence>
<dbReference type="InterPro" id="IPR011576">
    <property type="entry name" value="Pyridox_Oxase_N"/>
</dbReference>
<evidence type="ECO:0000313" key="3">
    <source>
        <dbReference type="EMBL" id="KAK8230422.1"/>
    </source>
</evidence>
<comment type="caution">
    <text evidence="3">The sequence shown here is derived from an EMBL/GenBank/DDBJ whole genome shotgun (WGS) entry which is preliminary data.</text>
</comment>
<accession>A0ABR1YJE4</accession>
<organism evidence="3 4">
    <name type="scientific">Phyllosticta capitalensis</name>
    <dbReference type="NCBI Taxonomy" id="121624"/>
    <lineage>
        <taxon>Eukaryota</taxon>
        <taxon>Fungi</taxon>
        <taxon>Dikarya</taxon>
        <taxon>Ascomycota</taxon>
        <taxon>Pezizomycotina</taxon>
        <taxon>Dothideomycetes</taxon>
        <taxon>Dothideomycetes incertae sedis</taxon>
        <taxon>Botryosphaeriales</taxon>
        <taxon>Phyllostictaceae</taxon>
        <taxon>Phyllosticta</taxon>
    </lineage>
</organism>
<dbReference type="Pfam" id="PF01243">
    <property type="entry name" value="PNPOx_N"/>
    <property type="match status" value="1"/>
</dbReference>
<dbReference type="InterPro" id="IPR052841">
    <property type="entry name" value="PMP_oxidase-like"/>
</dbReference>